<comment type="subcellular location">
    <subcellularLocation>
        <location evidence="1">Membrane</location>
        <topology evidence="1">Multi-pass membrane protein</topology>
    </subcellularLocation>
</comment>
<feature type="domain" description="ABC transporter" evidence="8">
    <location>
        <begin position="12"/>
        <end position="235"/>
    </location>
</feature>
<dbReference type="PANTHER" id="PTHR43038">
    <property type="entry name" value="ATP-BINDING CASSETTE, SUB-FAMILY H, MEMBER 1"/>
    <property type="match status" value="1"/>
</dbReference>
<evidence type="ECO:0000256" key="3">
    <source>
        <dbReference type="ARBA" id="ARBA00022741"/>
    </source>
</evidence>
<dbReference type="InterPro" id="IPR027417">
    <property type="entry name" value="P-loop_NTPase"/>
</dbReference>
<sequence length="696" mass="79260">MKEEDEAAILVRRARKCYGTKDRKYILDDLDMTVKKGTIYGLLGASGCGKTTLLSTIIGRKSLESGTVRVLGHPPGLTKSIGYMPQDIALVGEFTVKGALEHFGWIFGMTDEEIEERFQFLSKLLDLPPAHKLIKNLSGGQQRRVSLAVVLVHDPQLLILDEPTVGLDPVLRQKIWDYLVQIADEKKTIIITTHYIEEANQAHNIGLMRNGKILAEGNPKTLLDTYGCPTIEDVFVHLSRKQMEKMAFMEEKEEKLREEDRTNYNVVVRANPPPKTLMEKLKFTNRGHARALLTKNFLRFKRHPGSLLFAFGFPFLQVSLFFLVIGTFPEDTKVGIVNEEMGNYTNCEDYKLHNRMGGYLLEDNRTCIFQGLACKFVDYMGEKLQNKVYFHTKEEGLDEVRKGNIHQMLYFPYNFSRAVTIIRDGTSEFTDEELDLQEVTIYRDSVDVTLSTIVRAEIYETYKRYAESLAIDCNTNPHMEKFPIVFNDPVHGSDQLTYRDFMAPGMILVLTSFLAMGVSTLTIITERMEGVWDRTLVTGVSKAEILIFHTMTLCCVSFVQIVELFTLSFFIFKLDCKGEKVFAFLLTYLQSIIGICFGILISVVTRNVTEANYASLGLFYPFIILSGCIWPLEGMPNLLRYLSYFVPTTLPIESMSSIIHRGWGIAKFQVFKGFLASFGFIVFFTLASIIILRHEK</sequence>
<evidence type="ECO:0000256" key="4">
    <source>
        <dbReference type="ARBA" id="ARBA00022840"/>
    </source>
</evidence>
<dbReference type="PROSITE" id="PS50893">
    <property type="entry name" value="ABC_TRANSPORTER_2"/>
    <property type="match status" value="1"/>
</dbReference>
<evidence type="ECO:0000256" key="6">
    <source>
        <dbReference type="ARBA" id="ARBA00023136"/>
    </source>
</evidence>
<accession>A0ABR1ALU3</accession>
<evidence type="ECO:0000256" key="2">
    <source>
        <dbReference type="ARBA" id="ARBA00022692"/>
    </source>
</evidence>
<feature type="domain" description="ABC transmembrane type-2" evidence="9">
    <location>
        <begin position="466"/>
        <end position="695"/>
    </location>
</feature>
<gene>
    <name evidence="10" type="ORF">RUM44_002069</name>
</gene>
<dbReference type="Gene3D" id="3.40.50.300">
    <property type="entry name" value="P-loop containing nucleotide triphosphate hydrolases"/>
    <property type="match status" value="1"/>
</dbReference>
<dbReference type="Proteomes" id="UP001359485">
    <property type="component" value="Unassembled WGS sequence"/>
</dbReference>
<evidence type="ECO:0008006" key="12">
    <source>
        <dbReference type="Google" id="ProtNLM"/>
    </source>
</evidence>
<organism evidence="10 11">
    <name type="scientific">Polyplax serrata</name>
    <name type="common">Common mouse louse</name>
    <dbReference type="NCBI Taxonomy" id="468196"/>
    <lineage>
        <taxon>Eukaryota</taxon>
        <taxon>Metazoa</taxon>
        <taxon>Ecdysozoa</taxon>
        <taxon>Arthropoda</taxon>
        <taxon>Hexapoda</taxon>
        <taxon>Insecta</taxon>
        <taxon>Pterygota</taxon>
        <taxon>Neoptera</taxon>
        <taxon>Paraneoptera</taxon>
        <taxon>Psocodea</taxon>
        <taxon>Troctomorpha</taxon>
        <taxon>Phthiraptera</taxon>
        <taxon>Anoplura</taxon>
        <taxon>Polyplacidae</taxon>
        <taxon>Polyplax</taxon>
    </lineage>
</organism>
<dbReference type="InterPro" id="IPR013525">
    <property type="entry name" value="ABC2_TM"/>
</dbReference>
<dbReference type="SMART" id="SM00382">
    <property type="entry name" value="AAA"/>
    <property type="match status" value="1"/>
</dbReference>
<feature type="transmembrane region" description="Helical" evidence="7">
    <location>
        <begin position="582"/>
        <end position="604"/>
    </location>
</feature>
<keyword evidence="2 7" id="KW-0812">Transmembrane</keyword>
<keyword evidence="4" id="KW-0067">ATP-binding</keyword>
<keyword evidence="6 7" id="KW-0472">Membrane</keyword>
<keyword evidence="11" id="KW-1185">Reference proteome</keyword>
<dbReference type="Pfam" id="PF00005">
    <property type="entry name" value="ABC_tran"/>
    <property type="match status" value="1"/>
</dbReference>
<dbReference type="SUPFAM" id="SSF52540">
    <property type="entry name" value="P-loop containing nucleoside triphosphate hydrolases"/>
    <property type="match status" value="1"/>
</dbReference>
<feature type="transmembrane region" description="Helical" evidence="7">
    <location>
        <begin position="611"/>
        <end position="632"/>
    </location>
</feature>
<comment type="caution">
    <text evidence="10">The sequence shown here is derived from an EMBL/GenBank/DDBJ whole genome shotgun (WGS) entry which is preliminary data.</text>
</comment>
<feature type="transmembrane region" description="Helical" evidence="7">
    <location>
        <begin position="501"/>
        <end position="524"/>
    </location>
</feature>
<dbReference type="CDD" id="cd03230">
    <property type="entry name" value="ABC_DR_subfamily_A"/>
    <property type="match status" value="1"/>
</dbReference>
<dbReference type="InterPro" id="IPR017871">
    <property type="entry name" value="ABC_transporter-like_CS"/>
</dbReference>
<proteinExistence type="predicted"/>
<reference evidence="10 11" key="1">
    <citation type="submission" date="2023-09" db="EMBL/GenBank/DDBJ databases">
        <title>Genomes of two closely related lineages of the louse Polyplax serrata with different host specificities.</title>
        <authorList>
            <person name="Martinu J."/>
            <person name="Tarabai H."/>
            <person name="Stefka J."/>
            <person name="Hypsa V."/>
        </authorList>
    </citation>
    <scope>NUCLEOTIDE SEQUENCE [LARGE SCALE GENOMIC DNA]</scope>
    <source>
        <strain evidence="10">98ZLc_SE</strain>
    </source>
</reference>
<evidence type="ECO:0000313" key="11">
    <source>
        <dbReference type="Proteomes" id="UP001359485"/>
    </source>
</evidence>
<evidence type="ECO:0000256" key="5">
    <source>
        <dbReference type="ARBA" id="ARBA00022989"/>
    </source>
</evidence>
<dbReference type="Pfam" id="PF12698">
    <property type="entry name" value="ABC2_membrane_3"/>
    <property type="match status" value="1"/>
</dbReference>
<evidence type="ECO:0000256" key="7">
    <source>
        <dbReference type="SAM" id="Phobius"/>
    </source>
</evidence>
<dbReference type="PANTHER" id="PTHR43038:SF3">
    <property type="entry name" value="ABC TRANSPORTER G FAMILY MEMBER 20 ISOFORM X1"/>
    <property type="match status" value="1"/>
</dbReference>
<dbReference type="InterPro" id="IPR003439">
    <property type="entry name" value="ABC_transporter-like_ATP-bd"/>
</dbReference>
<feature type="transmembrane region" description="Helical" evidence="7">
    <location>
        <begin position="545"/>
        <end position="570"/>
    </location>
</feature>
<dbReference type="InterPro" id="IPR003593">
    <property type="entry name" value="AAA+_ATPase"/>
</dbReference>
<keyword evidence="3" id="KW-0547">Nucleotide-binding</keyword>
<dbReference type="PROSITE" id="PS00211">
    <property type="entry name" value="ABC_TRANSPORTER_1"/>
    <property type="match status" value="1"/>
</dbReference>
<keyword evidence="5 7" id="KW-1133">Transmembrane helix</keyword>
<evidence type="ECO:0000259" key="9">
    <source>
        <dbReference type="PROSITE" id="PS51012"/>
    </source>
</evidence>
<evidence type="ECO:0000256" key="1">
    <source>
        <dbReference type="ARBA" id="ARBA00004141"/>
    </source>
</evidence>
<protein>
    <recommendedName>
        <fullName evidence="12">ABC transporter G family member 23</fullName>
    </recommendedName>
</protein>
<feature type="transmembrane region" description="Helical" evidence="7">
    <location>
        <begin position="307"/>
        <end position="328"/>
    </location>
</feature>
<dbReference type="InterPro" id="IPR047817">
    <property type="entry name" value="ABC2_TM_bact-type"/>
</dbReference>
<feature type="transmembrane region" description="Helical" evidence="7">
    <location>
        <begin position="673"/>
        <end position="692"/>
    </location>
</feature>
<dbReference type="PROSITE" id="PS51012">
    <property type="entry name" value="ABC_TM2"/>
    <property type="match status" value="1"/>
</dbReference>
<name>A0ABR1ALU3_POLSC</name>
<dbReference type="EMBL" id="JAWJWF010000047">
    <property type="protein sequence ID" value="KAK6622262.1"/>
    <property type="molecule type" value="Genomic_DNA"/>
</dbReference>
<evidence type="ECO:0000259" key="8">
    <source>
        <dbReference type="PROSITE" id="PS50893"/>
    </source>
</evidence>
<evidence type="ECO:0000313" key="10">
    <source>
        <dbReference type="EMBL" id="KAK6622262.1"/>
    </source>
</evidence>